<dbReference type="InterPro" id="IPR052948">
    <property type="entry name" value="Low_temp-induced_all0457"/>
</dbReference>
<dbReference type="Proteomes" id="UP000620559">
    <property type="component" value="Unassembled WGS sequence"/>
</dbReference>
<keyword evidence="3" id="KW-1185">Reference proteome</keyword>
<protein>
    <submittedName>
        <fullName evidence="2">General stress protein</fullName>
    </submittedName>
</protein>
<comment type="caution">
    <text evidence="2">The sequence shown here is derived from an EMBL/GenBank/DDBJ whole genome shotgun (WGS) entry which is preliminary data.</text>
</comment>
<dbReference type="EMBL" id="JADEWL010000012">
    <property type="protein sequence ID" value="MBE9212245.1"/>
    <property type="molecule type" value="Genomic_DNA"/>
</dbReference>
<organism evidence="2 3">
    <name type="scientific">Plectonema cf. radiosum LEGE 06105</name>
    <dbReference type="NCBI Taxonomy" id="945769"/>
    <lineage>
        <taxon>Bacteria</taxon>
        <taxon>Bacillati</taxon>
        <taxon>Cyanobacteriota</taxon>
        <taxon>Cyanophyceae</taxon>
        <taxon>Oscillatoriophycideae</taxon>
        <taxon>Oscillatoriales</taxon>
        <taxon>Microcoleaceae</taxon>
        <taxon>Plectonema</taxon>
    </lineage>
</organism>
<dbReference type="PANTHER" id="PTHR36109">
    <property type="entry name" value="MEMBRANE PROTEIN-RELATED"/>
    <property type="match status" value="1"/>
</dbReference>
<gene>
    <name evidence="2" type="ORF">IQ247_05890</name>
</gene>
<feature type="domain" description="General stress protein 17M-like" evidence="1">
    <location>
        <begin position="10"/>
        <end position="75"/>
    </location>
</feature>
<evidence type="ECO:0000313" key="3">
    <source>
        <dbReference type="Proteomes" id="UP000620559"/>
    </source>
</evidence>
<accession>A0A8J7JTK2</accession>
<dbReference type="InterPro" id="IPR025889">
    <property type="entry name" value="GSP17M-like_dom"/>
</dbReference>
<dbReference type="Pfam" id="PF11181">
    <property type="entry name" value="YflT"/>
    <property type="match status" value="1"/>
</dbReference>
<proteinExistence type="predicted"/>
<reference evidence="2" key="1">
    <citation type="submission" date="2020-10" db="EMBL/GenBank/DDBJ databases">
        <authorList>
            <person name="Castelo-Branco R."/>
            <person name="Eusebio N."/>
            <person name="Adriana R."/>
            <person name="Vieira A."/>
            <person name="Brugerolle De Fraissinette N."/>
            <person name="Rezende De Castro R."/>
            <person name="Schneider M.P."/>
            <person name="Vasconcelos V."/>
            <person name="Leao P.N."/>
        </authorList>
    </citation>
    <scope>NUCLEOTIDE SEQUENCE</scope>
    <source>
        <strain evidence="2">LEGE 06105</strain>
    </source>
</reference>
<evidence type="ECO:0000313" key="2">
    <source>
        <dbReference type="EMBL" id="MBE9212245.1"/>
    </source>
</evidence>
<dbReference type="RefSeq" id="WP_193918003.1">
    <property type="nucleotide sequence ID" value="NZ_JADEWL010000012.1"/>
</dbReference>
<dbReference type="AlphaFoldDB" id="A0A8J7JTK2"/>
<sequence>MYTNEMQRAVGTFASRPEAERALHELRDAGFNMDKISIVVKNAEGQEQVSGTDYEKSNDEQVKGGAKAGATAGGVTGGIIGLIPSLGVLAIPGVGPAAEIGIILANTLIGGGIGAASGGLLGALIGWGVPEERANYYNDQLSQGYYVVLVEGTPTEINTAESILRNQGVRDWEIYNSPMTGNVRNRAGL</sequence>
<evidence type="ECO:0000259" key="1">
    <source>
        <dbReference type="Pfam" id="PF11181"/>
    </source>
</evidence>
<dbReference type="PANTHER" id="PTHR36109:SF2">
    <property type="entry name" value="MEMBRANE PROTEIN"/>
    <property type="match status" value="1"/>
</dbReference>
<name>A0A8J7JTK2_9CYAN</name>